<accession>A0A430AJU8</accession>
<gene>
    <name evidence="2" type="ORF">CBF30_03555</name>
</gene>
<dbReference type="Pfam" id="PF12730">
    <property type="entry name" value="ABC2_membrane_4"/>
    <property type="match status" value="1"/>
</dbReference>
<dbReference type="AlphaFoldDB" id="A0A430AJU8"/>
<name>A0A430AJU8_9ENTE</name>
<feature type="transmembrane region" description="Helical" evidence="1">
    <location>
        <begin position="175"/>
        <end position="203"/>
    </location>
</feature>
<reference evidence="2 3" key="1">
    <citation type="submission" date="2017-05" db="EMBL/GenBank/DDBJ databases">
        <title>Vagococcus spp. assemblies.</title>
        <authorList>
            <person name="Gulvik C.A."/>
        </authorList>
    </citation>
    <scope>NUCLEOTIDE SEQUENCE [LARGE SCALE GENOMIC DNA]</scope>
    <source>
        <strain evidence="2 3">DSM 24756</strain>
    </source>
</reference>
<organism evidence="2 3">
    <name type="scientific">Vagococcus entomophilus</name>
    <dbReference type="NCBI Taxonomy" id="1160095"/>
    <lineage>
        <taxon>Bacteria</taxon>
        <taxon>Bacillati</taxon>
        <taxon>Bacillota</taxon>
        <taxon>Bacilli</taxon>
        <taxon>Lactobacillales</taxon>
        <taxon>Enterococcaceae</taxon>
        <taxon>Vagococcus</taxon>
    </lineage>
</organism>
<keyword evidence="1" id="KW-1133">Transmembrane helix</keyword>
<dbReference type="PANTHER" id="PTHR37305:SF1">
    <property type="entry name" value="MEMBRANE PROTEIN"/>
    <property type="match status" value="1"/>
</dbReference>
<sequence length="250" mass="27833">MDARGLVKLVEIELRKLKRRKVIPILVLISNVIPVILAVYFAMLPKGSPIVGNFPSYYKMTLGYTGLLILPCMVSVLFVLVFSLERTNDIFKQLIVVPVMKKNIILSKCLTVSLLSVGMMFISIITIFIGGLCTGKFEISWFFVGRVIFLSLGEAILIPLSCLPILFLTILCRNVILPICLAIVYSFIGFIGAENLVGIHPVLSSMNLIFYKNIEGLEINGNIYISILNLLLIALISMLGAIFVFERQDQ</sequence>
<proteinExistence type="predicted"/>
<dbReference type="Proteomes" id="UP000288669">
    <property type="component" value="Unassembled WGS sequence"/>
</dbReference>
<keyword evidence="1" id="KW-0812">Transmembrane</keyword>
<keyword evidence="1" id="KW-0472">Membrane</keyword>
<protein>
    <submittedName>
        <fullName evidence="2">Uncharacterized protein</fullName>
    </submittedName>
</protein>
<feature type="transmembrane region" description="Helical" evidence="1">
    <location>
        <begin position="223"/>
        <end position="245"/>
    </location>
</feature>
<evidence type="ECO:0000313" key="2">
    <source>
        <dbReference type="EMBL" id="RSU08329.1"/>
    </source>
</evidence>
<keyword evidence="3" id="KW-1185">Reference proteome</keyword>
<feature type="transmembrane region" description="Helical" evidence="1">
    <location>
        <begin position="62"/>
        <end position="84"/>
    </location>
</feature>
<evidence type="ECO:0000313" key="3">
    <source>
        <dbReference type="Proteomes" id="UP000288669"/>
    </source>
</evidence>
<feature type="transmembrane region" description="Helical" evidence="1">
    <location>
        <begin position="105"/>
        <end position="129"/>
    </location>
</feature>
<evidence type="ECO:0000256" key="1">
    <source>
        <dbReference type="SAM" id="Phobius"/>
    </source>
</evidence>
<feature type="transmembrane region" description="Helical" evidence="1">
    <location>
        <begin position="141"/>
        <end position="168"/>
    </location>
</feature>
<dbReference type="PANTHER" id="PTHR37305">
    <property type="entry name" value="INTEGRAL MEMBRANE PROTEIN-RELATED"/>
    <property type="match status" value="1"/>
</dbReference>
<comment type="caution">
    <text evidence="2">The sequence shown here is derived from an EMBL/GenBank/DDBJ whole genome shotgun (WGS) entry which is preliminary data.</text>
</comment>
<feature type="transmembrane region" description="Helical" evidence="1">
    <location>
        <begin position="21"/>
        <end position="42"/>
    </location>
</feature>
<dbReference type="EMBL" id="NGJZ01000001">
    <property type="protein sequence ID" value="RSU08329.1"/>
    <property type="molecule type" value="Genomic_DNA"/>
</dbReference>